<dbReference type="Proteomes" id="UP001321749">
    <property type="component" value="Unassembled WGS sequence"/>
</dbReference>
<dbReference type="AlphaFoldDB" id="A0AAV9HZX7"/>
<dbReference type="EMBL" id="MU864932">
    <property type="protein sequence ID" value="KAK4466375.1"/>
    <property type="molecule type" value="Genomic_DNA"/>
</dbReference>
<dbReference type="PANTHER" id="PTHR38790">
    <property type="entry name" value="2EXR DOMAIN-CONTAINING PROTEIN-RELATED"/>
    <property type="match status" value="1"/>
</dbReference>
<reference evidence="2" key="2">
    <citation type="submission" date="2023-06" db="EMBL/GenBank/DDBJ databases">
        <authorList>
            <consortium name="Lawrence Berkeley National Laboratory"/>
            <person name="Mondo S.J."/>
            <person name="Hensen N."/>
            <person name="Bonometti L."/>
            <person name="Westerberg I."/>
            <person name="Brannstrom I.O."/>
            <person name="Guillou S."/>
            <person name="Cros-Aarteil S."/>
            <person name="Calhoun S."/>
            <person name="Haridas S."/>
            <person name="Kuo A."/>
            <person name="Pangilinan J."/>
            <person name="Riley R."/>
            <person name="Labutti K."/>
            <person name="Andreopoulos B."/>
            <person name="Lipzen A."/>
            <person name="Chen C."/>
            <person name="Yanf M."/>
            <person name="Daum C."/>
            <person name="Ng V."/>
            <person name="Clum A."/>
            <person name="Steindorff A."/>
            <person name="Ohm R."/>
            <person name="Martin F."/>
            <person name="Silar P."/>
            <person name="Natvig D."/>
            <person name="Lalanne C."/>
            <person name="Gautier V."/>
            <person name="Ament-Velasquez S.L."/>
            <person name="Kruys A."/>
            <person name="Hutchinson M.I."/>
            <person name="Powell A.J."/>
            <person name="Barry K."/>
            <person name="Miller A.N."/>
            <person name="Grigoriev I.V."/>
            <person name="Debuchy R."/>
            <person name="Gladieux P."/>
            <person name="Thoren M.H."/>
            <person name="Johannesson H."/>
        </authorList>
    </citation>
    <scope>NUCLEOTIDE SEQUENCE</scope>
    <source>
        <strain evidence="2">PSN324</strain>
    </source>
</reference>
<comment type="caution">
    <text evidence="2">The sequence shown here is derived from an EMBL/GenBank/DDBJ whole genome shotgun (WGS) entry which is preliminary data.</text>
</comment>
<dbReference type="InterPro" id="IPR056632">
    <property type="entry name" value="DUF7730"/>
</dbReference>
<dbReference type="Pfam" id="PF24864">
    <property type="entry name" value="DUF7730"/>
    <property type="match status" value="1"/>
</dbReference>
<gene>
    <name evidence="2" type="ORF">QBC42DRAFT_259400</name>
</gene>
<organism evidence="2 3">
    <name type="scientific">Cladorrhinum samala</name>
    <dbReference type="NCBI Taxonomy" id="585594"/>
    <lineage>
        <taxon>Eukaryota</taxon>
        <taxon>Fungi</taxon>
        <taxon>Dikarya</taxon>
        <taxon>Ascomycota</taxon>
        <taxon>Pezizomycotina</taxon>
        <taxon>Sordariomycetes</taxon>
        <taxon>Sordariomycetidae</taxon>
        <taxon>Sordariales</taxon>
        <taxon>Podosporaceae</taxon>
        <taxon>Cladorrhinum</taxon>
    </lineage>
</organism>
<evidence type="ECO:0000313" key="2">
    <source>
        <dbReference type="EMBL" id="KAK4466375.1"/>
    </source>
</evidence>
<proteinExistence type="predicted"/>
<name>A0AAV9HZX7_9PEZI</name>
<sequence>MGRLRHIFSNLKLSSNRQHDGTLQLPLQSDHPPHAIDTLPTLPNPRRPITPVSVDPQLASTFFRLPPELRQQIYRLLISGREIHCDMRYTSTETSIPHSTSGAVFEPDRHWRWRASTCHRHPDAQVISDRCGWGGPPPTACDQFDTPCGIGKETFGLLLCCRLAYREAVQVLYAENTFHINTGALVLYTDLLLPKERSSAITSLIYTCTVETIWDYAPDHLRVKRGAHAYRAIITNIPNAFPSLKRLQVILTNDANMRVLRGQALAVRHPLGDAHMKDILLEPLDSAVGAFRQRLEECVLIMSDGPVISSLRDEIAASAEKVESREDEWEQFWRPLSSDQTDDDSVNTGYWVRMVSLREQRWFVNRLQFDLDQQLLHLDT</sequence>
<keyword evidence="3" id="KW-1185">Reference proteome</keyword>
<evidence type="ECO:0000259" key="1">
    <source>
        <dbReference type="Pfam" id="PF24864"/>
    </source>
</evidence>
<accession>A0AAV9HZX7</accession>
<feature type="domain" description="DUF7730" evidence="1">
    <location>
        <begin position="56"/>
        <end position="253"/>
    </location>
</feature>
<protein>
    <recommendedName>
        <fullName evidence="1">DUF7730 domain-containing protein</fullName>
    </recommendedName>
</protein>
<reference evidence="2" key="1">
    <citation type="journal article" date="2023" name="Mol. Phylogenet. Evol.">
        <title>Genome-scale phylogeny and comparative genomics of the fungal order Sordariales.</title>
        <authorList>
            <person name="Hensen N."/>
            <person name="Bonometti L."/>
            <person name="Westerberg I."/>
            <person name="Brannstrom I.O."/>
            <person name="Guillou S."/>
            <person name="Cros-Aarteil S."/>
            <person name="Calhoun S."/>
            <person name="Haridas S."/>
            <person name="Kuo A."/>
            <person name="Mondo S."/>
            <person name="Pangilinan J."/>
            <person name="Riley R."/>
            <person name="LaButti K."/>
            <person name="Andreopoulos B."/>
            <person name="Lipzen A."/>
            <person name="Chen C."/>
            <person name="Yan M."/>
            <person name="Daum C."/>
            <person name="Ng V."/>
            <person name="Clum A."/>
            <person name="Steindorff A."/>
            <person name="Ohm R.A."/>
            <person name="Martin F."/>
            <person name="Silar P."/>
            <person name="Natvig D.O."/>
            <person name="Lalanne C."/>
            <person name="Gautier V."/>
            <person name="Ament-Velasquez S.L."/>
            <person name="Kruys A."/>
            <person name="Hutchinson M.I."/>
            <person name="Powell A.J."/>
            <person name="Barry K."/>
            <person name="Miller A.N."/>
            <person name="Grigoriev I.V."/>
            <person name="Debuchy R."/>
            <person name="Gladieux P."/>
            <person name="Hiltunen Thoren M."/>
            <person name="Johannesson H."/>
        </authorList>
    </citation>
    <scope>NUCLEOTIDE SEQUENCE</scope>
    <source>
        <strain evidence="2">PSN324</strain>
    </source>
</reference>
<evidence type="ECO:0000313" key="3">
    <source>
        <dbReference type="Proteomes" id="UP001321749"/>
    </source>
</evidence>